<keyword evidence="3" id="KW-1185">Reference proteome</keyword>
<gene>
    <name evidence="2" type="ORF">LECACI_7A002390</name>
</gene>
<proteinExistence type="predicted"/>
<evidence type="ECO:0000313" key="2">
    <source>
        <dbReference type="EMBL" id="CAK3896655.1"/>
    </source>
</evidence>
<protein>
    <submittedName>
        <fullName evidence="2">Uncharacterized protein</fullName>
    </submittedName>
</protein>
<evidence type="ECO:0000256" key="1">
    <source>
        <dbReference type="SAM" id="MobiDB-lite"/>
    </source>
</evidence>
<comment type="caution">
    <text evidence="2">The sequence shown here is derived from an EMBL/GenBank/DDBJ whole genome shotgun (WGS) entry which is preliminary data.</text>
</comment>
<dbReference type="EMBL" id="CAVMBE010000010">
    <property type="protein sequence ID" value="CAK3896655.1"/>
    <property type="molecule type" value="Genomic_DNA"/>
</dbReference>
<organism evidence="2 3">
    <name type="scientific">Lecanosticta acicola</name>
    <dbReference type="NCBI Taxonomy" id="111012"/>
    <lineage>
        <taxon>Eukaryota</taxon>
        <taxon>Fungi</taxon>
        <taxon>Dikarya</taxon>
        <taxon>Ascomycota</taxon>
        <taxon>Pezizomycotina</taxon>
        <taxon>Dothideomycetes</taxon>
        <taxon>Dothideomycetidae</taxon>
        <taxon>Mycosphaerellales</taxon>
        <taxon>Mycosphaerellaceae</taxon>
        <taxon>Lecanosticta</taxon>
    </lineage>
</organism>
<accession>A0AAI9E8J0</accession>
<name>A0AAI9E8J0_9PEZI</name>
<feature type="region of interest" description="Disordered" evidence="1">
    <location>
        <begin position="54"/>
        <end position="91"/>
    </location>
</feature>
<feature type="compositionally biased region" description="Basic and acidic residues" evidence="1">
    <location>
        <begin position="1"/>
        <end position="21"/>
    </location>
</feature>
<feature type="region of interest" description="Disordered" evidence="1">
    <location>
        <begin position="1"/>
        <end position="23"/>
    </location>
</feature>
<dbReference type="AlphaFoldDB" id="A0AAI9E8J0"/>
<reference evidence="2" key="1">
    <citation type="submission" date="2023-11" db="EMBL/GenBank/DDBJ databases">
        <authorList>
            <person name="Alioto T."/>
            <person name="Alioto T."/>
            <person name="Gomez Garrido J."/>
        </authorList>
    </citation>
    <scope>NUCLEOTIDE SEQUENCE</scope>
</reference>
<evidence type="ECO:0000313" key="3">
    <source>
        <dbReference type="Proteomes" id="UP001296104"/>
    </source>
</evidence>
<dbReference type="Proteomes" id="UP001296104">
    <property type="component" value="Unassembled WGS sequence"/>
</dbReference>
<sequence length="318" mass="34793">MPRDGHAIEPYRQEITERTEAGESCEQVADALRAQGFEVSKKTISRWRVTWGLRKRAPSSTTGRKYPDRKRRTGETGTAKNAKIRGQEARKQEIIERTQRGETAEQIAEALQAQGFELKSGASTIWRLQTTWKLVPYEKDRARGKGKYDRKKQAQRAAVAAGVPGAQPTRPRKKKEIIAPSNPGEVLHYPSNLGHGPKKGAATSDPFEAAPTAYSNYQSQPMQLAGDDDAGAANGAGHVPVNTAADLMSAEFLVDLATSTLTAANRVKELYLARQSQRPMPDSTTHLPPTEEDILAAKQKVREAAAVMHDLAMPTATT</sequence>